<organism evidence="3 4">
    <name type="scientific">Canicola haemoglobinophilus</name>
    <dbReference type="NCBI Taxonomy" id="733"/>
    <lineage>
        <taxon>Bacteria</taxon>
        <taxon>Pseudomonadati</taxon>
        <taxon>Pseudomonadota</taxon>
        <taxon>Gammaproteobacteria</taxon>
        <taxon>Pasteurellales</taxon>
        <taxon>Pasteurellaceae</taxon>
        <taxon>Canicola</taxon>
    </lineage>
</organism>
<dbReference type="AlphaFoldDB" id="A0A1V4B061"/>
<dbReference type="GO" id="GO:0005886">
    <property type="term" value="C:plasma membrane"/>
    <property type="evidence" value="ECO:0007669"/>
    <property type="project" value="TreeGrafter"/>
</dbReference>
<feature type="transmembrane region" description="Helical" evidence="1">
    <location>
        <begin position="100"/>
        <end position="120"/>
    </location>
</feature>
<sequence>MLLPFMLIALCAGIALATQAAINSQLAQSIAGQPAIAALISFATGTLVLLFICWWKMDLFSALQQVPKQPLWKLIGGPLGALVVFTTIFLAPKIGVTNMLFFIIVGQLLTALIIDHFGLIGMAQRPVNLWQIIGFIIIGIGLLLFFFGKKFFH</sequence>
<feature type="chain" id="PRO_5030036238" evidence="2">
    <location>
        <begin position="18"/>
        <end position="153"/>
    </location>
</feature>
<evidence type="ECO:0000313" key="4">
    <source>
        <dbReference type="Proteomes" id="UP000254329"/>
    </source>
</evidence>
<keyword evidence="1" id="KW-0472">Membrane</keyword>
<feature type="transmembrane region" description="Helical" evidence="1">
    <location>
        <begin position="127"/>
        <end position="147"/>
    </location>
</feature>
<dbReference type="InterPro" id="IPR006750">
    <property type="entry name" value="YdcZ"/>
</dbReference>
<keyword evidence="2" id="KW-0732">Signal</keyword>
<gene>
    <name evidence="3" type="ORF">NCTC1659_01004</name>
</gene>
<feature type="signal peptide" evidence="2">
    <location>
        <begin position="1"/>
        <end position="17"/>
    </location>
</feature>
<evidence type="ECO:0000256" key="1">
    <source>
        <dbReference type="SAM" id="Phobius"/>
    </source>
</evidence>
<evidence type="ECO:0000313" key="3">
    <source>
        <dbReference type="EMBL" id="STO59743.1"/>
    </source>
</evidence>
<reference evidence="3 4" key="1">
    <citation type="submission" date="2018-06" db="EMBL/GenBank/DDBJ databases">
        <authorList>
            <consortium name="Pathogen Informatics"/>
            <person name="Doyle S."/>
        </authorList>
    </citation>
    <scope>NUCLEOTIDE SEQUENCE [LARGE SCALE GENOMIC DNA]</scope>
    <source>
        <strain evidence="3 4">NCTC1659</strain>
    </source>
</reference>
<dbReference type="PANTHER" id="PTHR34821:SF2">
    <property type="entry name" value="INNER MEMBRANE PROTEIN YDCZ"/>
    <property type="match status" value="1"/>
</dbReference>
<feature type="transmembrane region" description="Helical" evidence="1">
    <location>
        <begin position="36"/>
        <end position="55"/>
    </location>
</feature>
<dbReference type="Pfam" id="PF04657">
    <property type="entry name" value="DMT_YdcZ"/>
    <property type="match status" value="1"/>
</dbReference>
<feature type="transmembrane region" description="Helical" evidence="1">
    <location>
        <begin position="75"/>
        <end position="94"/>
    </location>
</feature>
<accession>A0A1V4B061</accession>
<dbReference type="PANTHER" id="PTHR34821">
    <property type="entry name" value="INNER MEMBRANE PROTEIN YDCZ"/>
    <property type="match status" value="1"/>
</dbReference>
<dbReference type="STRING" id="733.B0186_07595"/>
<keyword evidence="4" id="KW-1185">Reference proteome</keyword>
<evidence type="ECO:0000256" key="2">
    <source>
        <dbReference type="SAM" id="SignalP"/>
    </source>
</evidence>
<dbReference type="Proteomes" id="UP000254329">
    <property type="component" value="Unassembled WGS sequence"/>
</dbReference>
<protein>
    <submittedName>
        <fullName evidence="3">Uncharacterized protein conserved in bacteria</fullName>
    </submittedName>
</protein>
<dbReference type="RefSeq" id="WP_078218766.1">
    <property type="nucleotide sequence ID" value="NZ_MUXZ01000021.1"/>
</dbReference>
<proteinExistence type="predicted"/>
<keyword evidence="1" id="KW-1133">Transmembrane helix</keyword>
<dbReference type="EMBL" id="UGHF01000001">
    <property type="protein sequence ID" value="STO59743.1"/>
    <property type="molecule type" value="Genomic_DNA"/>
</dbReference>
<name>A0A1V4B061_9PAST</name>
<keyword evidence="1" id="KW-0812">Transmembrane</keyword>